<dbReference type="GO" id="GO:1902201">
    <property type="term" value="P:negative regulation of bacterial-type flagellum-dependent cell motility"/>
    <property type="evidence" value="ECO:0007669"/>
    <property type="project" value="TreeGrafter"/>
</dbReference>
<dbReference type="Gene3D" id="3.30.450.20">
    <property type="entry name" value="PAS domain"/>
    <property type="match status" value="1"/>
</dbReference>
<evidence type="ECO:0000256" key="1">
    <source>
        <dbReference type="ARBA" id="ARBA00004651"/>
    </source>
</evidence>
<dbReference type="GO" id="GO:0043709">
    <property type="term" value="P:cell adhesion involved in single-species biofilm formation"/>
    <property type="evidence" value="ECO:0007669"/>
    <property type="project" value="TreeGrafter"/>
</dbReference>
<evidence type="ECO:0000313" key="9">
    <source>
        <dbReference type="EMBL" id="NWH04276.1"/>
    </source>
</evidence>
<evidence type="ECO:0000256" key="3">
    <source>
        <dbReference type="ARBA" id="ARBA00022475"/>
    </source>
</evidence>
<dbReference type="AlphaFoldDB" id="A0A850TA75"/>
<dbReference type="PANTHER" id="PTHR45138">
    <property type="entry name" value="REGULATORY COMPONENTS OF SENSORY TRANSDUCTION SYSTEM"/>
    <property type="match status" value="1"/>
</dbReference>
<keyword evidence="3" id="KW-1003">Cell membrane</keyword>
<dbReference type="CDD" id="cd01949">
    <property type="entry name" value="GGDEF"/>
    <property type="match status" value="1"/>
</dbReference>
<comment type="subcellular location">
    <subcellularLocation>
        <location evidence="1">Cell membrane</location>
        <topology evidence="1">Multi-pass membrane protein</topology>
    </subcellularLocation>
</comment>
<sequence length="486" mass="55978">MWNKKVRFILLLAVLLLFGFLFTSFISYFTAHKSISTQLAETTLPLTSDNIYSEIQRDLLRPIFISSMMAKDTFVRDWVLNGEDDEDAIVRYLKEIQIYYGTVTSFFVSEISRKYYHSSGVLKTVSKLDKQDRWYFRVQKMRQEYEINVDTDTADRTSLTIFINHRVYDYVGKYIGAIGVGLAVDTVQKLMEYYKNRYDRQVYFIDKQGIVTLHAISYTDEENIHHMKGLSRFAPKILTSPSSSIVYKKDGKKYYLNSRLVPEFSWYLIVAQQEDEAELRIQKSLTINLGVSLVISVVIIILVNLIIAGYQKRLESMATTDKLTGTANRQVFDVLFRQVHSQSKRRKTPLSAIMFDIDYFKEINDTYGHPTGDVVLKTLAQTITQRIRESDLFFRWGGEEFLIVLPDSDIDRACRIAEKIRKTVEELVITFSGKSVSVTISMGVATMLDGETSDHLVARSDEALYVAKKNGRNRVEPPCPDGHNKQ</sequence>
<keyword evidence="6 7" id="KW-0472">Membrane</keyword>
<dbReference type="SUPFAM" id="SSF55073">
    <property type="entry name" value="Nucleotide cyclase"/>
    <property type="match status" value="1"/>
</dbReference>
<evidence type="ECO:0000259" key="8">
    <source>
        <dbReference type="PROSITE" id="PS50887"/>
    </source>
</evidence>
<evidence type="ECO:0000256" key="4">
    <source>
        <dbReference type="ARBA" id="ARBA00022692"/>
    </source>
</evidence>
<dbReference type="Pfam" id="PF00990">
    <property type="entry name" value="GGDEF"/>
    <property type="match status" value="1"/>
</dbReference>
<organism evidence="9 10">
    <name type="scientific">Desulfobacter latus</name>
    <dbReference type="NCBI Taxonomy" id="2292"/>
    <lineage>
        <taxon>Bacteria</taxon>
        <taxon>Pseudomonadati</taxon>
        <taxon>Thermodesulfobacteriota</taxon>
        <taxon>Desulfobacteria</taxon>
        <taxon>Desulfobacterales</taxon>
        <taxon>Desulfobacteraceae</taxon>
        <taxon>Desulfobacter</taxon>
    </lineage>
</organism>
<dbReference type="Pfam" id="PF02743">
    <property type="entry name" value="dCache_1"/>
    <property type="match status" value="1"/>
</dbReference>
<evidence type="ECO:0000313" key="10">
    <source>
        <dbReference type="Proteomes" id="UP000553343"/>
    </source>
</evidence>
<dbReference type="NCBIfam" id="TIGR00254">
    <property type="entry name" value="GGDEF"/>
    <property type="match status" value="1"/>
</dbReference>
<dbReference type="InterPro" id="IPR050469">
    <property type="entry name" value="Diguanylate_Cyclase"/>
</dbReference>
<dbReference type="EC" id="2.7.7.65" evidence="2"/>
<dbReference type="CDD" id="cd18773">
    <property type="entry name" value="PDC1_HK_sensor"/>
    <property type="match status" value="1"/>
</dbReference>
<dbReference type="SMART" id="SM00267">
    <property type="entry name" value="GGDEF"/>
    <property type="match status" value="1"/>
</dbReference>
<dbReference type="PANTHER" id="PTHR45138:SF26">
    <property type="entry name" value="DIGUANYLATE CYCLASE"/>
    <property type="match status" value="1"/>
</dbReference>
<comment type="caution">
    <text evidence="9">The sequence shown here is derived from an EMBL/GenBank/DDBJ whole genome shotgun (WGS) entry which is preliminary data.</text>
</comment>
<dbReference type="InterPro" id="IPR029787">
    <property type="entry name" value="Nucleotide_cyclase"/>
</dbReference>
<keyword evidence="4 7" id="KW-0812">Transmembrane</keyword>
<dbReference type="InterPro" id="IPR033479">
    <property type="entry name" value="dCache_1"/>
</dbReference>
<dbReference type="PROSITE" id="PS50887">
    <property type="entry name" value="GGDEF"/>
    <property type="match status" value="1"/>
</dbReference>
<evidence type="ECO:0000256" key="6">
    <source>
        <dbReference type="ARBA" id="ARBA00023136"/>
    </source>
</evidence>
<feature type="domain" description="GGDEF" evidence="8">
    <location>
        <begin position="348"/>
        <end position="480"/>
    </location>
</feature>
<name>A0A850TA75_9BACT</name>
<dbReference type="InterPro" id="IPR043128">
    <property type="entry name" value="Rev_trsase/Diguanyl_cyclase"/>
</dbReference>
<proteinExistence type="predicted"/>
<dbReference type="FunFam" id="3.30.70.270:FF:000001">
    <property type="entry name" value="Diguanylate cyclase domain protein"/>
    <property type="match status" value="1"/>
</dbReference>
<dbReference type="GO" id="GO:0005886">
    <property type="term" value="C:plasma membrane"/>
    <property type="evidence" value="ECO:0007669"/>
    <property type="project" value="UniProtKB-SubCell"/>
</dbReference>
<dbReference type="EMBL" id="JACADJ010000009">
    <property type="protein sequence ID" value="NWH04276.1"/>
    <property type="molecule type" value="Genomic_DNA"/>
</dbReference>
<evidence type="ECO:0000256" key="2">
    <source>
        <dbReference type="ARBA" id="ARBA00012528"/>
    </source>
</evidence>
<evidence type="ECO:0000256" key="5">
    <source>
        <dbReference type="ARBA" id="ARBA00022989"/>
    </source>
</evidence>
<feature type="transmembrane region" description="Helical" evidence="7">
    <location>
        <begin position="285"/>
        <end position="307"/>
    </location>
</feature>
<accession>A0A850TA75</accession>
<keyword evidence="10" id="KW-1185">Reference proteome</keyword>
<reference evidence="9 10" key="1">
    <citation type="submission" date="2020-06" db="EMBL/GenBank/DDBJ databases">
        <title>High-quality draft genome of sulfate reducer Desulfobacter latus type strain AcrS2 isolated from marine sediment.</title>
        <authorList>
            <person name="Hoppe M."/>
            <person name="Larsen C.K."/>
            <person name="Marshall I.P.G."/>
            <person name="Schramm A."/>
            <person name="Marietou A.G."/>
        </authorList>
    </citation>
    <scope>NUCLEOTIDE SEQUENCE [LARGE SCALE GENOMIC DNA]</scope>
    <source>
        <strain evidence="9 10">AcRS2</strain>
    </source>
</reference>
<evidence type="ECO:0000256" key="7">
    <source>
        <dbReference type="SAM" id="Phobius"/>
    </source>
</evidence>
<gene>
    <name evidence="9" type="ORF">HXW94_04620</name>
</gene>
<dbReference type="GO" id="GO:0052621">
    <property type="term" value="F:diguanylate cyclase activity"/>
    <property type="evidence" value="ECO:0007669"/>
    <property type="project" value="UniProtKB-EC"/>
</dbReference>
<keyword evidence="5 7" id="KW-1133">Transmembrane helix</keyword>
<dbReference type="InterPro" id="IPR000160">
    <property type="entry name" value="GGDEF_dom"/>
</dbReference>
<protein>
    <recommendedName>
        <fullName evidence="2">diguanylate cyclase</fullName>
        <ecNumber evidence="2">2.7.7.65</ecNumber>
    </recommendedName>
</protein>
<dbReference type="Gene3D" id="3.30.70.270">
    <property type="match status" value="1"/>
</dbReference>
<dbReference type="Proteomes" id="UP000553343">
    <property type="component" value="Unassembled WGS sequence"/>
</dbReference>